<feature type="transmembrane region" description="Helical" evidence="1">
    <location>
        <begin position="94"/>
        <end position="113"/>
    </location>
</feature>
<dbReference type="EMBL" id="CP001814">
    <property type="protein sequence ID" value="ACZ86601.1"/>
    <property type="molecule type" value="Genomic_DNA"/>
</dbReference>
<evidence type="ECO:0000256" key="1">
    <source>
        <dbReference type="SAM" id="Phobius"/>
    </source>
</evidence>
<dbReference type="eggNOG" id="ENOG5033H47">
    <property type="taxonomic scope" value="Bacteria"/>
</dbReference>
<keyword evidence="3" id="KW-1185">Reference proteome</keyword>
<dbReference type="AlphaFoldDB" id="D2AS74"/>
<dbReference type="OrthoDB" id="3528350at2"/>
<organism evidence="2 3">
    <name type="scientific">Streptosporangium roseum (strain ATCC 12428 / DSM 43021 / JCM 3005 / KCTC 9067 / NCIMB 10171 / NRRL 2505 / NI 9100)</name>
    <dbReference type="NCBI Taxonomy" id="479432"/>
    <lineage>
        <taxon>Bacteria</taxon>
        <taxon>Bacillati</taxon>
        <taxon>Actinomycetota</taxon>
        <taxon>Actinomycetes</taxon>
        <taxon>Streptosporangiales</taxon>
        <taxon>Streptosporangiaceae</taxon>
        <taxon>Streptosporangium</taxon>
    </lineage>
</organism>
<keyword evidence="1" id="KW-1133">Transmembrane helix</keyword>
<keyword evidence="1" id="KW-0812">Transmembrane</keyword>
<evidence type="ECO:0000313" key="2">
    <source>
        <dbReference type="EMBL" id="ACZ86601.1"/>
    </source>
</evidence>
<dbReference type="Proteomes" id="UP000002029">
    <property type="component" value="Chromosome"/>
</dbReference>
<reference evidence="2 3" key="1">
    <citation type="journal article" date="2010" name="Stand. Genomic Sci.">
        <title>Complete genome sequence of Streptosporangium roseum type strain (NI 9100).</title>
        <authorList>
            <person name="Nolan M."/>
            <person name="Sikorski J."/>
            <person name="Jando M."/>
            <person name="Lucas S."/>
            <person name="Lapidus A."/>
            <person name="Glavina Del Rio T."/>
            <person name="Chen F."/>
            <person name="Tice H."/>
            <person name="Pitluck S."/>
            <person name="Cheng J.F."/>
            <person name="Chertkov O."/>
            <person name="Sims D."/>
            <person name="Meincke L."/>
            <person name="Brettin T."/>
            <person name="Han C."/>
            <person name="Detter J.C."/>
            <person name="Bruce D."/>
            <person name="Goodwin L."/>
            <person name="Land M."/>
            <person name="Hauser L."/>
            <person name="Chang Y.J."/>
            <person name="Jeffries C.D."/>
            <person name="Ivanova N."/>
            <person name="Mavromatis K."/>
            <person name="Mikhailova N."/>
            <person name="Chen A."/>
            <person name="Palaniappan K."/>
            <person name="Chain P."/>
            <person name="Rohde M."/>
            <person name="Goker M."/>
            <person name="Bristow J."/>
            <person name="Eisen J.A."/>
            <person name="Markowitz V."/>
            <person name="Hugenholtz P."/>
            <person name="Kyrpides N.C."/>
            <person name="Klenk H.P."/>
        </authorList>
    </citation>
    <scope>NUCLEOTIDE SEQUENCE [LARGE SCALE GENOMIC DNA]</scope>
    <source>
        <strain evidence="3">ATCC 12428 / DSM 43021 / JCM 3005 / NI 9100</strain>
    </source>
</reference>
<gene>
    <name evidence="2" type="ordered locus">Sros_3673</name>
</gene>
<dbReference type="RefSeq" id="WP_012890344.1">
    <property type="nucleotide sequence ID" value="NC_013595.1"/>
</dbReference>
<keyword evidence="1" id="KW-0472">Membrane</keyword>
<sequence length="160" mass="18728">MDAYERRCRLLMHAYPPRFREHRGQELLGPLLDLAAARQTRPALRDGFDIVRGGLLTRLRDRPPAGQWILYRMFGRLVSDRYRMWVRDDLRSKLYFFHTPFLRFMLIVPLLTGVDAFLRTKGVELLDWPIPVALGLAYRSAITTRRRASDRYGLAHVDAS</sequence>
<dbReference type="HOGENOM" id="CLU_1651212_0_0_11"/>
<evidence type="ECO:0000313" key="3">
    <source>
        <dbReference type="Proteomes" id="UP000002029"/>
    </source>
</evidence>
<proteinExistence type="predicted"/>
<name>D2AS74_STRRD</name>
<accession>D2AS74</accession>
<protein>
    <submittedName>
        <fullName evidence="2">Uncharacterized protein</fullName>
    </submittedName>
</protein>
<dbReference type="KEGG" id="sro:Sros_3673"/>